<dbReference type="AlphaFoldDB" id="A0A803QQI7"/>
<evidence type="ECO:0000313" key="2">
    <source>
        <dbReference type="Proteomes" id="UP000596661"/>
    </source>
</evidence>
<dbReference type="EnsemblPlants" id="evm.model.10.826">
    <property type="protein sequence ID" value="cds.evm.model.10.826"/>
    <property type="gene ID" value="evm.TU.10.826"/>
</dbReference>
<dbReference type="Proteomes" id="UP000596661">
    <property type="component" value="Unassembled WGS sequence"/>
</dbReference>
<organism evidence="1 2">
    <name type="scientific">Cannabis sativa</name>
    <name type="common">Hemp</name>
    <name type="synonym">Marijuana</name>
    <dbReference type="NCBI Taxonomy" id="3483"/>
    <lineage>
        <taxon>Eukaryota</taxon>
        <taxon>Viridiplantae</taxon>
        <taxon>Streptophyta</taxon>
        <taxon>Embryophyta</taxon>
        <taxon>Tracheophyta</taxon>
        <taxon>Spermatophyta</taxon>
        <taxon>Magnoliopsida</taxon>
        <taxon>eudicotyledons</taxon>
        <taxon>Gunneridae</taxon>
        <taxon>Pentapetalae</taxon>
        <taxon>rosids</taxon>
        <taxon>fabids</taxon>
        <taxon>Rosales</taxon>
        <taxon>Cannabaceae</taxon>
        <taxon>Cannabis</taxon>
    </lineage>
</organism>
<keyword evidence="2" id="KW-1185">Reference proteome</keyword>
<name>A0A803QQI7_CANSA</name>
<evidence type="ECO:0008006" key="3">
    <source>
        <dbReference type="Google" id="ProtNLM"/>
    </source>
</evidence>
<proteinExistence type="predicted"/>
<sequence length="155" mass="17425">MVDELGQVGGAHNIANPITLGHDRIRAICDYVAPMFNGLNPEVIDSFKLKGMSEEALRLKLFPFSLKDRARAWLNTRPPDLLEDESTCEAWERFKELLRKYPHHGSRCIGVQIQSTDEKTVQAGEKSAEAAKTGSVVATSTRPSRDPFLWSRLWS</sequence>
<dbReference type="EMBL" id="UZAU01000811">
    <property type="status" value="NOT_ANNOTATED_CDS"/>
    <property type="molecule type" value="Genomic_DNA"/>
</dbReference>
<dbReference type="Gramene" id="evm.model.10.826">
    <property type="protein sequence ID" value="cds.evm.model.10.826"/>
    <property type="gene ID" value="evm.TU.10.826"/>
</dbReference>
<evidence type="ECO:0000313" key="1">
    <source>
        <dbReference type="EnsemblPlants" id="cds.evm.model.10.826"/>
    </source>
</evidence>
<protein>
    <recommendedName>
        <fullName evidence="3">Retrotransposon gag domain-containing protein</fullName>
    </recommendedName>
</protein>
<reference evidence="1" key="1">
    <citation type="submission" date="2021-03" db="UniProtKB">
        <authorList>
            <consortium name="EnsemblPlants"/>
        </authorList>
    </citation>
    <scope>IDENTIFICATION</scope>
</reference>
<accession>A0A803QQI7</accession>